<comment type="caution">
    <text evidence="1">The sequence shown here is derived from an EMBL/GenBank/DDBJ whole genome shotgun (WGS) entry which is preliminary data.</text>
</comment>
<sequence>MNKCNKVFQDSFGKKGTCVTACIASLLQIDFNEVPRFIDLVEGIEPYQEKANEFYRLIFSFLNDNGYAMARYHYGNKDEYLPFHSDENFFYIVCGTSKRGNDHAVIYNNGFPYHDPHGDDGFVSDPFVAEVIYKVSE</sequence>
<gene>
    <name evidence="1" type="ORF">C7457_1647</name>
</gene>
<keyword evidence="2" id="KW-1185">Reference proteome</keyword>
<accession>A0A420W5A8</accession>
<reference evidence="1 2" key="1">
    <citation type="submission" date="2018-10" db="EMBL/GenBank/DDBJ databases">
        <title>Genomic Encyclopedia of Type Strains, Phase IV (KMG-IV): sequencing the most valuable type-strain genomes for metagenomic binning, comparative biology and taxonomic classification.</title>
        <authorList>
            <person name="Goeker M."/>
        </authorList>
    </citation>
    <scope>NUCLEOTIDE SEQUENCE [LARGE SCALE GENOMIC DNA]</scope>
    <source>
        <strain evidence="1 2">DSM 15521</strain>
    </source>
</reference>
<dbReference type="AlphaFoldDB" id="A0A420W5A8"/>
<protein>
    <submittedName>
        <fullName evidence="1">Uncharacterized protein</fullName>
    </submittedName>
</protein>
<dbReference type="Proteomes" id="UP000280881">
    <property type="component" value="Unassembled WGS sequence"/>
</dbReference>
<evidence type="ECO:0000313" key="2">
    <source>
        <dbReference type="Proteomes" id="UP000280881"/>
    </source>
</evidence>
<name>A0A420W5A8_9BACT</name>
<dbReference type="EMBL" id="RBIE01000006">
    <property type="protein sequence ID" value="RKQ59862.1"/>
    <property type="molecule type" value="Genomic_DNA"/>
</dbReference>
<evidence type="ECO:0000313" key="1">
    <source>
        <dbReference type="EMBL" id="RKQ59862.1"/>
    </source>
</evidence>
<dbReference type="RefSeq" id="WP_121171903.1">
    <property type="nucleotide sequence ID" value="NZ_RBIE01000006.1"/>
</dbReference>
<organism evidence="1 2">
    <name type="scientific">Thermovibrio guaymasensis</name>
    <dbReference type="NCBI Taxonomy" id="240167"/>
    <lineage>
        <taxon>Bacteria</taxon>
        <taxon>Pseudomonadati</taxon>
        <taxon>Aquificota</taxon>
        <taxon>Aquificia</taxon>
        <taxon>Desulfurobacteriales</taxon>
        <taxon>Desulfurobacteriaceae</taxon>
        <taxon>Thermovibrio</taxon>
    </lineage>
</organism>
<proteinExistence type="predicted"/>